<keyword evidence="2" id="KW-1185">Reference proteome</keyword>
<evidence type="ECO:0000313" key="2">
    <source>
        <dbReference type="Proteomes" id="UP000247702"/>
    </source>
</evidence>
<organism evidence="1 2">
    <name type="scientific">Rhizophagus clarus</name>
    <dbReference type="NCBI Taxonomy" id="94130"/>
    <lineage>
        <taxon>Eukaryota</taxon>
        <taxon>Fungi</taxon>
        <taxon>Fungi incertae sedis</taxon>
        <taxon>Mucoromycota</taxon>
        <taxon>Glomeromycotina</taxon>
        <taxon>Glomeromycetes</taxon>
        <taxon>Glomerales</taxon>
        <taxon>Glomeraceae</taxon>
        <taxon>Rhizophagus</taxon>
    </lineage>
</organism>
<proteinExistence type="predicted"/>
<dbReference type="EMBL" id="BEXD01003212">
    <property type="protein sequence ID" value="GBC00537.1"/>
    <property type="molecule type" value="Genomic_DNA"/>
</dbReference>
<sequence length="158" mass="18115">MSHITTHVTFKHKKRKSFLTSSNPHGINNNTELKMTITQNNSLTTMEGITPIPSASTSNSAVITDLINLEVVSLLSEDILITDVTFEYTEYIKFDEKSHFSRNNLMHAPKEDNVITFNAYINLNDIDNYFHNEDKLTYMELLARDLKGFVEVEIVKED</sequence>
<dbReference type="AlphaFoldDB" id="A0A2Z6S815"/>
<gene>
    <name evidence="1" type="ORF">RclHR1_03890022</name>
</gene>
<evidence type="ECO:0000313" key="1">
    <source>
        <dbReference type="EMBL" id="GBC00537.1"/>
    </source>
</evidence>
<dbReference type="Proteomes" id="UP000247702">
    <property type="component" value="Unassembled WGS sequence"/>
</dbReference>
<reference evidence="1 2" key="1">
    <citation type="submission" date="2017-11" db="EMBL/GenBank/DDBJ databases">
        <title>The genome of Rhizophagus clarus HR1 reveals common genetic basis of auxotrophy among arbuscular mycorrhizal fungi.</title>
        <authorList>
            <person name="Kobayashi Y."/>
        </authorList>
    </citation>
    <scope>NUCLEOTIDE SEQUENCE [LARGE SCALE GENOMIC DNA]</scope>
    <source>
        <strain evidence="1 2">HR1</strain>
    </source>
</reference>
<comment type="caution">
    <text evidence="1">The sequence shown here is derived from an EMBL/GenBank/DDBJ whole genome shotgun (WGS) entry which is preliminary data.</text>
</comment>
<protein>
    <submittedName>
        <fullName evidence="1">Uncharacterized protein</fullName>
    </submittedName>
</protein>
<name>A0A2Z6S815_9GLOM</name>
<accession>A0A2Z6S815</accession>